<name>A0A9X3J6T1_9BACT</name>
<gene>
    <name evidence="1" type="ORF">OU798_10675</name>
</gene>
<comment type="caution">
    <text evidence="1">The sequence shown here is derived from an EMBL/GenBank/DDBJ whole genome shotgun (WGS) entry which is preliminary data.</text>
</comment>
<reference evidence="1" key="1">
    <citation type="submission" date="2022-11" db="EMBL/GenBank/DDBJ databases">
        <title>Marilongibacter aestuarii gen. nov., sp. nov., isolated from tidal flat sediment.</title>
        <authorList>
            <person name="Jiayan W."/>
        </authorList>
    </citation>
    <scope>NUCLEOTIDE SEQUENCE</scope>
    <source>
        <strain evidence="1">Z1-6</strain>
    </source>
</reference>
<evidence type="ECO:0000313" key="2">
    <source>
        <dbReference type="Proteomes" id="UP001145087"/>
    </source>
</evidence>
<protein>
    <submittedName>
        <fullName evidence="1">DUF2797 domain-containing protein</fullName>
    </submittedName>
</protein>
<proteinExistence type="predicted"/>
<organism evidence="1 2">
    <name type="scientific">Draconibacterium aestuarii</name>
    <dbReference type="NCBI Taxonomy" id="2998507"/>
    <lineage>
        <taxon>Bacteria</taxon>
        <taxon>Pseudomonadati</taxon>
        <taxon>Bacteroidota</taxon>
        <taxon>Bacteroidia</taxon>
        <taxon>Marinilabiliales</taxon>
        <taxon>Prolixibacteraceae</taxon>
        <taxon>Draconibacterium</taxon>
    </lineage>
</organism>
<dbReference type="RefSeq" id="WP_343333144.1">
    <property type="nucleotide sequence ID" value="NZ_JAPOHD010000020.1"/>
</dbReference>
<accession>A0A9X3J6T1</accession>
<evidence type="ECO:0000313" key="1">
    <source>
        <dbReference type="EMBL" id="MCY1720811.1"/>
    </source>
</evidence>
<keyword evidence="2" id="KW-1185">Reference proteome</keyword>
<dbReference type="Pfam" id="PF10977">
    <property type="entry name" value="DUF2797"/>
    <property type="match status" value="1"/>
</dbReference>
<sequence>MKAEGNILKMKAELATPVKYTLPIGENQIDMNALVGQEIKMNFTGQINCISCGKRTKTSFNQGFCYNCLQTAPEASESVIRPELSKTHFGIARDLEWGQKHDLIDHFVYLAVSSEVKVGVTRFHQIPTRWIDQGASFAIKLAKTPNRHIAGVIEVFLKNYFTDKTNWRAMLKDEVRQDIDLLQEKQKVIDLLPSELQKYVDIENEVTDIKYPVEQFPTKIKSIGFDKLPEIEGRLLGIKGQYLLLDDDRVLNIRKHNGYFLRVEI</sequence>
<dbReference type="Proteomes" id="UP001145087">
    <property type="component" value="Unassembled WGS sequence"/>
</dbReference>
<dbReference type="AlphaFoldDB" id="A0A9X3J6T1"/>
<dbReference type="InterPro" id="IPR021246">
    <property type="entry name" value="DUF2797"/>
</dbReference>
<dbReference type="EMBL" id="JAPOHD010000020">
    <property type="protein sequence ID" value="MCY1720811.1"/>
    <property type="molecule type" value="Genomic_DNA"/>
</dbReference>